<dbReference type="Proteomes" id="UP001289374">
    <property type="component" value="Unassembled WGS sequence"/>
</dbReference>
<evidence type="ECO:0000313" key="2">
    <source>
        <dbReference type="Proteomes" id="UP001289374"/>
    </source>
</evidence>
<keyword evidence="2" id="KW-1185">Reference proteome</keyword>
<reference evidence="1" key="1">
    <citation type="submission" date="2020-06" db="EMBL/GenBank/DDBJ databases">
        <authorList>
            <person name="Li T."/>
            <person name="Hu X."/>
            <person name="Zhang T."/>
            <person name="Song X."/>
            <person name="Zhang H."/>
            <person name="Dai N."/>
            <person name="Sheng W."/>
            <person name="Hou X."/>
            <person name="Wei L."/>
        </authorList>
    </citation>
    <scope>NUCLEOTIDE SEQUENCE</scope>
    <source>
        <strain evidence="1">K16</strain>
        <tissue evidence="1">Leaf</tissue>
    </source>
</reference>
<organism evidence="1 2">
    <name type="scientific">Sesamum angolense</name>
    <dbReference type="NCBI Taxonomy" id="2727404"/>
    <lineage>
        <taxon>Eukaryota</taxon>
        <taxon>Viridiplantae</taxon>
        <taxon>Streptophyta</taxon>
        <taxon>Embryophyta</taxon>
        <taxon>Tracheophyta</taxon>
        <taxon>Spermatophyta</taxon>
        <taxon>Magnoliopsida</taxon>
        <taxon>eudicotyledons</taxon>
        <taxon>Gunneridae</taxon>
        <taxon>Pentapetalae</taxon>
        <taxon>asterids</taxon>
        <taxon>lamiids</taxon>
        <taxon>Lamiales</taxon>
        <taxon>Pedaliaceae</taxon>
        <taxon>Sesamum</taxon>
    </lineage>
</organism>
<dbReference type="AlphaFoldDB" id="A0AAE1WGE0"/>
<comment type="caution">
    <text evidence="1">The sequence shown here is derived from an EMBL/GenBank/DDBJ whole genome shotgun (WGS) entry which is preliminary data.</text>
</comment>
<name>A0AAE1WGE0_9LAMI</name>
<accession>A0AAE1WGE0</accession>
<dbReference type="InterPro" id="IPR004401">
    <property type="entry name" value="YbaB/EbfC"/>
</dbReference>
<dbReference type="PANTHER" id="PTHR33449">
    <property type="entry name" value="NUCLEOID-ASSOCIATED PROTEIN YBAB"/>
    <property type="match status" value="1"/>
</dbReference>
<dbReference type="EMBL" id="JACGWL010000011">
    <property type="protein sequence ID" value="KAK4392744.1"/>
    <property type="molecule type" value="Genomic_DNA"/>
</dbReference>
<evidence type="ECO:0000313" key="1">
    <source>
        <dbReference type="EMBL" id="KAK4392744.1"/>
    </source>
</evidence>
<proteinExistence type="predicted"/>
<dbReference type="GO" id="GO:0003677">
    <property type="term" value="F:DNA binding"/>
    <property type="evidence" value="ECO:0007669"/>
    <property type="project" value="InterPro"/>
</dbReference>
<sequence>MNDVNGRRSGCGGGAVAMQRCRGFERNGELRMTIWVFSERKIQLREFGGGEKSLGTGLNWVNRDLYPAFKSNRRKYHRIYERETLDNGVSSLFIHASTHYNKDLGIKSLAVVINSGIITRPFWSCPSSRMLGDLFREDEAVSYGSSYEHCSEEGRYCGLASFLPMTMVECFVGWLVDCNWKISAWELESTLSSPSPPPCVKMASTSALTSQFPKSMQTSGSLCILGGMQNLYETVKKAQMVVQVEAVRVQKELAVYASLIQSLLSCDLPSGFLASTFTFSFLGSFYRAEFDGYCEGELIKVLG</sequence>
<protein>
    <submittedName>
        <fullName evidence="1">Nucleoid-associated protein, chloroplastic</fullName>
    </submittedName>
</protein>
<dbReference type="PANTHER" id="PTHR33449:SF1">
    <property type="entry name" value="NUCLEOID-ASSOCIATED PROTEIN YBAB"/>
    <property type="match status" value="1"/>
</dbReference>
<reference evidence="1" key="2">
    <citation type="journal article" date="2024" name="Plant">
        <title>Genomic evolution and insights into agronomic trait innovations of Sesamum species.</title>
        <authorList>
            <person name="Miao H."/>
            <person name="Wang L."/>
            <person name="Qu L."/>
            <person name="Liu H."/>
            <person name="Sun Y."/>
            <person name="Le M."/>
            <person name="Wang Q."/>
            <person name="Wei S."/>
            <person name="Zheng Y."/>
            <person name="Lin W."/>
            <person name="Duan Y."/>
            <person name="Cao H."/>
            <person name="Xiong S."/>
            <person name="Wang X."/>
            <person name="Wei L."/>
            <person name="Li C."/>
            <person name="Ma Q."/>
            <person name="Ju M."/>
            <person name="Zhao R."/>
            <person name="Li G."/>
            <person name="Mu C."/>
            <person name="Tian Q."/>
            <person name="Mei H."/>
            <person name="Zhang T."/>
            <person name="Gao T."/>
            <person name="Zhang H."/>
        </authorList>
    </citation>
    <scope>NUCLEOTIDE SEQUENCE</scope>
    <source>
        <strain evidence="1">K16</strain>
    </source>
</reference>
<gene>
    <name evidence="1" type="ORF">Sango_2052200</name>
</gene>